<evidence type="ECO:0000313" key="2">
    <source>
        <dbReference type="Proteomes" id="UP000638560"/>
    </source>
</evidence>
<dbReference type="RefSeq" id="WP_196203868.1">
    <property type="nucleotide sequence ID" value="NZ_JADPUN010000228.1"/>
</dbReference>
<dbReference type="Proteomes" id="UP000638560">
    <property type="component" value="Unassembled WGS sequence"/>
</dbReference>
<protein>
    <recommendedName>
        <fullName evidence="3">PE domain-containing protein</fullName>
    </recommendedName>
</protein>
<comment type="caution">
    <text evidence="1">The sequence shown here is derived from an EMBL/GenBank/DDBJ whole genome shotgun (WGS) entry which is preliminary data.</text>
</comment>
<accession>A0ABS0H1L1</accession>
<gene>
    <name evidence="1" type="ORF">I0C86_25795</name>
</gene>
<dbReference type="EMBL" id="JADPUN010000228">
    <property type="protein sequence ID" value="MBF9132334.1"/>
    <property type="molecule type" value="Genomic_DNA"/>
</dbReference>
<proteinExistence type="predicted"/>
<name>A0ABS0H1L1_9ACTN</name>
<evidence type="ECO:0008006" key="3">
    <source>
        <dbReference type="Google" id="ProtNLM"/>
    </source>
</evidence>
<reference evidence="1 2" key="1">
    <citation type="submission" date="2020-11" db="EMBL/GenBank/DDBJ databases">
        <title>A novel isolate from a Black sea contaminated sediment with potential to produce alkanes: Plantactinospora alkalitolerans sp. nov.</title>
        <authorList>
            <person name="Carro L."/>
            <person name="Veyisoglu A."/>
            <person name="Guven K."/>
            <person name="Schumann P."/>
            <person name="Klenk H.-P."/>
            <person name="Sahin N."/>
        </authorList>
    </citation>
    <scope>NUCLEOTIDE SEQUENCE [LARGE SCALE GENOMIC DNA]</scope>
    <source>
        <strain evidence="1 2">S1510</strain>
    </source>
</reference>
<organism evidence="1 2">
    <name type="scientific">Plantactinospora alkalitolerans</name>
    <dbReference type="NCBI Taxonomy" id="2789879"/>
    <lineage>
        <taxon>Bacteria</taxon>
        <taxon>Bacillati</taxon>
        <taxon>Actinomycetota</taxon>
        <taxon>Actinomycetes</taxon>
        <taxon>Micromonosporales</taxon>
        <taxon>Micromonosporaceae</taxon>
        <taxon>Plantactinospora</taxon>
    </lineage>
</organism>
<sequence length="111" mass="11465">MGDEVRADPAALAKLAGATLDASIELGDGWRGGQAALTVPAAAFGNLSAGQGAHRSHVAATEDGDTAVNRLVAVYEGDVDRLYRVAFAYQQADREAAERARRAGAGQGRAR</sequence>
<evidence type="ECO:0000313" key="1">
    <source>
        <dbReference type="EMBL" id="MBF9132334.1"/>
    </source>
</evidence>
<keyword evidence="2" id="KW-1185">Reference proteome</keyword>